<dbReference type="GO" id="GO:0020037">
    <property type="term" value="F:heme binding"/>
    <property type="evidence" value="ECO:0007669"/>
    <property type="project" value="InterPro"/>
</dbReference>
<keyword evidence="5" id="KW-0408">Iron</keyword>
<dbReference type="Gene3D" id="2.60.40.1190">
    <property type="match status" value="1"/>
</dbReference>
<evidence type="ECO:0000313" key="8">
    <source>
        <dbReference type="EMBL" id="ACR02603.1"/>
    </source>
</evidence>
<gene>
    <name evidence="8" type="ordered locus">Tmz1t_4020</name>
</gene>
<feature type="domain" description="Cytochrome c-552/DMSO reductase-like haem-binding" evidence="7">
    <location>
        <begin position="30"/>
        <end position="423"/>
    </location>
</feature>
<protein>
    <recommendedName>
        <fullName evidence="7">Cytochrome c-552/DMSO reductase-like haem-binding domain-containing protein</fullName>
    </recommendedName>
</protein>
<keyword evidence="1" id="KW-0813">Transport</keyword>
<dbReference type="eggNOG" id="COG0657">
    <property type="taxonomic scope" value="Bacteria"/>
</dbReference>
<dbReference type="CDD" id="cd09625">
    <property type="entry name" value="DOMON_like_cytochrome"/>
    <property type="match status" value="1"/>
</dbReference>
<evidence type="ECO:0000256" key="3">
    <source>
        <dbReference type="ARBA" id="ARBA00022723"/>
    </source>
</evidence>
<dbReference type="STRING" id="85643.Tmz1t_4020"/>
<reference evidence="8 9" key="2">
    <citation type="journal article" date="2012" name="Stand. Genomic Sci.">
        <title>Complete genome sequence of Thauera aminoaromatica strain MZ1T.</title>
        <authorList>
            <person name="Jiang K."/>
            <person name="Sanseverino J."/>
            <person name="Chauhan A."/>
            <person name="Lucas S."/>
            <person name="Copeland A."/>
            <person name="Lapidus A."/>
            <person name="Del Rio T.G."/>
            <person name="Dalin E."/>
            <person name="Tice H."/>
            <person name="Bruce D."/>
            <person name="Goodwin L."/>
            <person name="Pitluck S."/>
            <person name="Sims D."/>
            <person name="Brettin T."/>
            <person name="Detter J.C."/>
            <person name="Han C."/>
            <person name="Chang Y.J."/>
            <person name="Larimer F."/>
            <person name="Land M."/>
            <person name="Hauser L."/>
            <person name="Kyrpides N.C."/>
            <person name="Mikhailova N."/>
            <person name="Moser S."/>
            <person name="Jegier P."/>
            <person name="Close D."/>
            <person name="Debruyn J.M."/>
            <person name="Wang Y."/>
            <person name="Layton A.C."/>
            <person name="Allen M.S."/>
            <person name="Sayler G.S."/>
        </authorList>
    </citation>
    <scope>NUCLEOTIDE SEQUENCE [LARGE SCALE GENOMIC DNA]</scope>
    <source>
        <strain evidence="8 9">MZ1T</strain>
    </source>
</reference>
<dbReference type="SMART" id="SM00887">
    <property type="entry name" value="EB_dh"/>
    <property type="match status" value="1"/>
</dbReference>
<keyword evidence="9" id="KW-1185">Reference proteome</keyword>
<reference evidence="9" key="1">
    <citation type="submission" date="2009-05" db="EMBL/GenBank/DDBJ databases">
        <title>Complete sequence of chromosome of Thauera sp. MZ1T.</title>
        <authorList>
            <consortium name="US DOE Joint Genome Institute"/>
            <person name="Lucas S."/>
            <person name="Copeland A."/>
            <person name="Lapidus A."/>
            <person name="Glavina del Rio T."/>
            <person name="Dalin E."/>
            <person name="Tice H."/>
            <person name="Bruce D."/>
            <person name="Goodwin L."/>
            <person name="Pitluck S."/>
            <person name="Sims D."/>
            <person name="Brettin T."/>
            <person name="Detter J.C."/>
            <person name="Han C."/>
            <person name="Larimer F."/>
            <person name="Land M."/>
            <person name="Hauser L."/>
            <person name="Kyrpides N."/>
            <person name="Mikhailova N."/>
            <person name="Sayler G.S."/>
        </authorList>
    </citation>
    <scope>NUCLEOTIDE SEQUENCE [LARGE SCALE GENOMIC DNA]</scope>
    <source>
        <strain evidence="9">MZ1T</strain>
    </source>
</reference>
<dbReference type="InterPro" id="IPR019020">
    <property type="entry name" value="Cyt-c552/DMSO_Rdtase_haem-bd"/>
</dbReference>
<evidence type="ECO:0000313" key="9">
    <source>
        <dbReference type="Proteomes" id="UP000002186"/>
    </source>
</evidence>
<name>C4K992_THASP</name>
<evidence type="ECO:0000256" key="5">
    <source>
        <dbReference type="ARBA" id="ARBA00023004"/>
    </source>
</evidence>
<dbReference type="EMBL" id="CP001281">
    <property type="protein sequence ID" value="ACR02603.1"/>
    <property type="molecule type" value="Genomic_DNA"/>
</dbReference>
<evidence type="ECO:0000256" key="2">
    <source>
        <dbReference type="ARBA" id="ARBA00022617"/>
    </source>
</evidence>
<feature type="chain" id="PRO_5002939892" description="Cytochrome c-552/DMSO reductase-like haem-binding domain-containing protein" evidence="6">
    <location>
        <begin position="28"/>
        <end position="442"/>
    </location>
</feature>
<evidence type="ECO:0000256" key="4">
    <source>
        <dbReference type="ARBA" id="ARBA00022982"/>
    </source>
</evidence>
<accession>C4K992</accession>
<dbReference type="Proteomes" id="UP000002186">
    <property type="component" value="Chromosome"/>
</dbReference>
<dbReference type="RefSeq" id="WP_012586289.1">
    <property type="nucleotide sequence ID" value="NC_011662.2"/>
</dbReference>
<proteinExistence type="predicted"/>
<dbReference type="AlphaFoldDB" id="C4K992"/>
<dbReference type="KEGG" id="tmz:Tmz1t_4020"/>
<keyword evidence="4" id="KW-0249">Electron transport</keyword>
<organism evidence="8 9">
    <name type="scientific">Thauera aminoaromatica</name>
    <dbReference type="NCBI Taxonomy" id="164330"/>
    <lineage>
        <taxon>Bacteria</taxon>
        <taxon>Pseudomonadati</taxon>
        <taxon>Pseudomonadota</taxon>
        <taxon>Betaproteobacteria</taxon>
        <taxon>Rhodocyclales</taxon>
        <taxon>Zoogloeaceae</taxon>
        <taxon>Thauera</taxon>
    </lineage>
</organism>
<dbReference type="HOGENOM" id="CLU_634392_0_0_4"/>
<evidence type="ECO:0000256" key="1">
    <source>
        <dbReference type="ARBA" id="ARBA00022448"/>
    </source>
</evidence>
<dbReference type="Pfam" id="PF09459">
    <property type="entry name" value="EB_dh"/>
    <property type="match status" value="1"/>
</dbReference>
<dbReference type="GO" id="GO:0046872">
    <property type="term" value="F:metal ion binding"/>
    <property type="evidence" value="ECO:0007669"/>
    <property type="project" value="UniProtKB-KW"/>
</dbReference>
<sequence length="442" mass="47792">MTTSTWSASGAAAFAACVAAAATPAFAAAPADWAAIPVQTVTLFYPGQVDYGWLRSAEHKRANAKVREGEACLSCHEGEEAELGATLVKGGRHEPVPIAGKLGAVALQVQAAHDDANLYLRFQWKTQMARAGQMHDYMMYDGEKWAFIGGPRSKEAVRSGAQPPLYEDRLSVMIDDGKVPMFANQGCWLTCHTGMRDMPGEPTKEQVQAHPLIGQTHKESDVRKYLPATRTDEAASWDKTRAPEEIARLKEAGAFVELMQWRGHRSNPVGMADDGYVLDYRLVDAGKGPFGWNVDRKTMTPKFMFDPAKVGVKALALADVGNASKPHALIREDNAVAYDPAAGWKKGDVLPGRLLSRADASGSAADNADVRGEWADGQWTVLWTRKLDTGHADDDKALKPGGVVNVGFAVHDDNVTTRFHHVSFPLTLGIGTKATISSVALE</sequence>
<feature type="signal peptide" evidence="6">
    <location>
        <begin position="1"/>
        <end position="27"/>
    </location>
</feature>
<keyword evidence="2" id="KW-0349">Heme</keyword>
<evidence type="ECO:0000256" key="6">
    <source>
        <dbReference type="SAM" id="SignalP"/>
    </source>
</evidence>
<keyword evidence="3" id="KW-0479">Metal-binding</keyword>
<keyword evidence="6" id="KW-0732">Signal</keyword>
<evidence type="ECO:0000259" key="7">
    <source>
        <dbReference type="SMART" id="SM00887"/>
    </source>
</evidence>